<organism evidence="1 2">
    <name type="scientific">Hyaloscypha hepaticicola</name>
    <dbReference type="NCBI Taxonomy" id="2082293"/>
    <lineage>
        <taxon>Eukaryota</taxon>
        <taxon>Fungi</taxon>
        <taxon>Dikarya</taxon>
        <taxon>Ascomycota</taxon>
        <taxon>Pezizomycotina</taxon>
        <taxon>Leotiomycetes</taxon>
        <taxon>Helotiales</taxon>
        <taxon>Hyaloscyphaceae</taxon>
        <taxon>Hyaloscypha</taxon>
    </lineage>
</organism>
<accession>A0A2J6QKK4</accession>
<sequence length="378" mass="42200">MRFRRKMSFNLNLSPNEEAAIKIVSPLKFHRLFTLPATNDHGPLKVSYSVAGPEDGDVPTILFIGGMFCTRWLNIVHEHLAQQEGVRILSIDRPSFGGSTPVPLKDRIPIFLETIPLLLLHLGIPHISILSQSAGTLFALNLLSTHPSLLSPSHPSITLMSPWVHQSQTSVFFLKLASNLPNPLLNHWDDIIGFILNRVQPTLGSSAGAFSSMAGLWKSKEGMRMGREEEETRCREDCGMSADVKRELEKLTMKYVFEENTKGANDEARLCLKSTEGCGWGACENYPEFVKNLKESWERRVDGGEGKLKVQIIMPEEDAMVGEKGKEYFKECWTQEKCGRGIEVGFVEIKGGDHDNILNPEKGVLRPLFKAAKGDARN</sequence>
<dbReference type="Proteomes" id="UP000235672">
    <property type="component" value="Unassembled WGS sequence"/>
</dbReference>
<reference evidence="1 2" key="1">
    <citation type="submission" date="2016-05" db="EMBL/GenBank/DDBJ databases">
        <title>A degradative enzymes factory behind the ericoid mycorrhizal symbiosis.</title>
        <authorList>
            <consortium name="DOE Joint Genome Institute"/>
            <person name="Martino E."/>
            <person name="Morin E."/>
            <person name="Grelet G."/>
            <person name="Kuo A."/>
            <person name="Kohler A."/>
            <person name="Daghino S."/>
            <person name="Barry K."/>
            <person name="Choi C."/>
            <person name="Cichocki N."/>
            <person name="Clum A."/>
            <person name="Copeland A."/>
            <person name="Hainaut M."/>
            <person name="Haridas S."/>
            <person name="Labutti K."/>
            <person name="Lindquist E."/>
            <person name="Lipzen A."/>
            <person name="Khouja H.-R."/>
            <person name="Murat C."/>
            <person name="Ohm R."/>
            <person name="Olson A."/>
            <person name="Spatafora J."/>
            <person name="Veneault-Fourrey C."/>
            <person name="Henrissat B."/>
            <person name="Grigoriev I."/>
            <person name="Martin F."/>
            <person name="Perotto S."/>
        </authorList>
    </citation>
    <scope>NUCLEOTIDE SEQUENCE [LARGE SCALE GENOMIC DNA]</scope>
    <source>
        <strain evidence="1 2">UAMH 7357</strain>
    </source>
</reference>
<dbReference type="EMBL" id="KZ613467">
    <property type="protein sequence ID" value="PMD26802.1"/>
    <property type="molecule type" value="Genomic_DNA"/>
</dbReference>
<dbReference type="Gene3D" id="3.40.50.1820">
    <property type="entry name" value="alpha/beta hydrolase"/>
    <property type="match status" value="1"/>
</dbReference>
<protein>
    <submittedName>
        <fullName evidence="1">Alpha/beta-hydrolase</fullName>
    </submittedName>
</protein>
<dbReference type="OrthoDB" id="294702at2759"/>
<keyword evidence="2" id="KW-1185">Reference proteome</keyword>
<dbReference type="AlphaFoldDB" id="A0A2J6QKK4"/>
<gene>
    <name evidence="1" type="ORF">NA56DRAFT_297322</name>
</gene>
<evidence type="ECO:0000313" key="2">
    <source>
        <dbReference type="Proteomes" id="UP000235672"/>
    </source>
</evidence>
<dbReference type="GO" id="GO:0016787">
    <property type="term" value="F:hydrolase activity"/>
    <property type="evidence" value="ECO:0007669"/>
    <property type="project" value="UniProtKB-KW"/>
</dbReference>
<dbReference type="SUPFAM" id="SSF53474">
    <property type="entry name" value="alpha/beta-Hydrolases"/>
    <property type="match status" value="1"/>
</dbReference>
<dbReference type="InterPro" id="IPR029058">
    <property type="entry name" value="AB_hydrolase_fold"/>
</dbReference>
<keyword evidence="1" id="KW-0378">Hydrolase</keyword>
<proteinExistence type="predicted"/>
<evidence type="ECO:0000313" key="1">
    <source>
        <dbReference type="EMBL" id="PMD26802.1"/>
    </source>
</evidence>
<name>A0A2J6QKK4_9HELO</name>
<dbReference type="STRING" id="1745343.A0A2J6QKK4"/>